<evidence type="ECO:0000256" key="6">
    <source>
        <dbReference type="ARBA" id="ARBA00023065"/>
    </source>
</evidence>
<keyword evidence="4" id="KW-1134">Transmembrane beta strand</keyword>
<protein>
    <submittedName>
        <fullName evidence="12">Outer membrane beta-barrel protein</fullName>
    </submittedName>
</protein>
<evidence type="ECO:0000256" key="10">
    <source>
        <dbReference type="PROSITE-ProRule" id="PRU00473"/>
    </source>
</evidence>
<dbReference type="SUPFAM" id="SSF56925">
    <property type="entry name" value="OMPA-like"/>
    <property type="match status" value="1"/>
</dbReference>
<dbReference type="EMBL" id="CP136522">
    <property type="protein sequence ID" value="WOT06341.1"/>
    <property type="molecule type" value="Genomic_DNA"/>
</dbReference>
<dbReference type="PANTHER" id="PTHR30329">
    <property type="entry name" value="STATOR ELEMENT OF FLAGELLAR MOTOR COMPLEX"/>
    <property type="match status" value="1"/>
</dbReference>
<keyword evidence="13" id="KW-1185">Reference proteome</keyword>
<evidence type="ECO:0000256" key="1">
    <source>
        <dbReference type="ARBA" id="ARBA00004571"/>
    </source>
</evidence>
<dbReference type="Pfam" id="PF01389">
    <property type="entry name" value="OmpA_membrane"/>
    <property type="match status" value="1"/>
</dbReference>
<proteinExistence type="inferred from homology"/>
<evidence type="ECO:0000313" key="12">
    <source>
        <dbReference type="EMBL" id="WOT06341.1"/>
    </source>
</evidence>
<keyword evidence="6" id="KW-0406">Ion transport</keyword>
<dbReference type="CDD" id="cd07185">
    <property type="entry name" value="OmpA_C-like"/>
    <property type="match status" value="1"/>
</dbReference>
<dbReference type="InterPro" id="IPR050330">
    <property type="entry name" value="Bact_OuterMem_StrucFunc"/>
</dbReference>
<accession>A0ABZ0K3I7</accession>
<organism evidence="12 13">
    <name type="scientific">Shewanella youngdeokensis</name>
    <dbReference type="NCBI Taxonomy" id="2999068"/>
    <lineage>
        <taxon>Bacteria</taxon>
        <taxon>Pseudomonadati</taxon>
        <taxon>Pseudomonadota</taxon>
        <taxon>Gammaproteobacteria</taxon>
        <taxon>Alteromonadales</taxon>
        <taxon>Shewanellaceae</taxon>
        <taxon>Shewanella</taxon>
    </lineage>
</organism>
<dbReference type="Proteomes" id="UP001529491">
    <property type="component" value="Chromosome"/>
</dbReference>
<dbReference type="Gene3D" id="3.30.1330.60">
    <property type="entry name" value="OmpA-like domain"/>
    <property type="match status" value="1"/>
</dbReference>
<evidence type="ECO:0000256" key="9">
    <source>
        <dbReference type="ARBA" id="ARBA00023237"/>
    </source>
</evidence>
<evidence type="ECO:0000256" key="3">
    <source>
        <dbReference type="ARBA" id="ARBA00022448"/>
    </source>
</evidence>
<dbReference type="PRINTS" id="PR01021">
    <property type="entry name" value="OMPADOMAIN"/>
</dbReference>
<sequence length="334" mass="37803">MNIFKLSLWAMTFSSGLVHAYESKVYVGVELGRTLVSSNESSMFTDEEDMSKSIYAGYQLQPWLSFQIGLLDGGDYFKESSTDYAINGIELSLKPSFELSPSWLVYGKVGVLAYDVDDEVFGHDRSLSSGLGFGVEHRINPNWSVNIAGQYYGQIGDEKPTEVDLTAVSLGVIYRFVAQERKRVPRQEKRVSRPINRETQAVKTNDVKPIHQQPKDVTLTETIFFNNDEFIANAEQLGKLVKLYEAAQDFKALKVSISGYASSVGSEQYNMQLSQRRAQFIANEIRHKLPVPITNIDIEFFGELRANENLGMDNDERAQRRVMIRMTPVNTKNH</sequence>
<reference evidence="12 13" key="1">
    <citation type="submission" date="2023-10" db="EMBL/GenBank/DDBJ databases">
        <title>Complete genome sequence of Shewanella sp. DAU334.</title>
        <authorList>
            <person name="Lee Y.-S."/>
            <person name="Jeong H.-R."/>
            <person name="Hwang E.-J."/>
            <person name="Choi Y.-L."/>
            <person name="Kim G.-D."/>
        </authorList>
    </citation>
    <scope>NUCLEOTIDE SEQUENCE [LARGE SCALE GENOMIC DNA]</scope>
    <source>
        <strain evidence="12 13">DAU334</strain>
    </source>
</reference>
<keyword evidence="8 10" id="KW-0472">Membrane</keyword>
<dbReference type="Gene3D" id="2.40.160.20">
    <property type="match status" value="1"/>
</dbReference>
<dbReference type="InterPro" id="IPR000498">
    <property type="entry name" value="OmpA-like_TM_dom"/>
</dbReference>
<keyword evidence="5" id="KW-0812">Transmembrane</keyword>
<dbReference type="SUPFAM" id="SSF103088">
    <property type="entry name" value="OmpA-like"/>
    <property type="match status" value="1"/>
</dbReference>
<dbReference type="InterPro" id="IPR011250">
    <property type="entry name" value="OMP/PagP_B-barrel"/>
</dbReference>
<feature type="domain" description="OmpA-like" evidence="11">
    <location>
        <begin position="212"/>
        <end position="330"/>
    </location>
</feature>
<evidence type="ECO:0000313" key="13">
    <source>
        <dbReference type="Proteomes" id="UP001529491"/>
    </source>
</evidence>
<keyword evidence="7" id="KW-0626">Porin</keyword>
<dbReference type="Pfam" id="PF00691">
    <property type="entry name" value="OmpA"/>
    <property type="match status" value="1"/>
</dbReference>
<dbReference type="PROSITE" id="PS51123">
    <property type="entry name" value="OMPA_2"/>
    <property type="match status" value="1"/>
</dbReference>
<dbReference type="InterPro" id="IPR006664">
    <property type="entry name" value="OMP_bac"/>
</dbReference>
<evidence type="ECO:0000256" key="5">
    <source>
        <dbReference type="ARBA" id="ARBA00022692"/>
    </source>
</evidence>
<keyword evidence="3" id="KW-0813">Transport</keyword>
<dbReference type="InterPro" id="IPR006665">
    <property type="entry name" value="OmpA-like"/>
</dbReference>
<comment type="similarity">
    <text evidence="2">Belongs to the outer membrane OOP (TC 1.B.6) superfamily. OmpA family.</text>
</comment>
<evidence type="ECO:0000259" key="11">
    <source>
        <dbReference type="PROSITE" id="PS51123"/>
    </source>
</evidence>
<evidence type="ECO:0000256" key="8">
    <source>
        <dbReference type="ARBA" id="ARBA00023136"/>
    </source>
</evidence>
<gene>
    <name evidence="12" type="ORF">RGE70_05965</name>
</gene>
<dbReference type="InterPro" id="IPR036737">
    <property type="entry name" value="OmpA-like_sf"/>
</dbReference>
<name>A0ABZ0K3I7_9GAMM</name>
<dbReference type="PANTHER" id="PTHR30329:SF21">
    <property type="entry name" value="LIPOPROTEIN YIAD-RELATED"/>
    <property type="match status" value="1"/>
</dbReference>
<comment type="subcellular location">
    <subcellularLocation>
        <location evidence="1">Cell outer membrane</location>
        <topology evidence="1">Multi-pass membrane protein</topology>
    </subcellularLocation>
</comment>
<evidence type="ECO:0000256" key="2">
    <source>
        <dbReference type="ARBA" id="ARBA00005710"/>
    </source>
</evidence>
<keyword evidence="9" id="KW-0998">Cell outer membrane</keyword>
<dbReference type="RefSeq" id="WP_310470615.1">
    <property type="nucleotide sequence ID" value="NZ_CP136522.1"/>
</dbReference>
<evidence type="ECO:0000256" key="7">
    <source>
        <dbReference type="ARBA" id="ARBA00023114"/>
    </source>
</evidence>
<evidence type="ECO:0000256" key="4">
    <source>
        <dbReference type="ARBA" id="ARBA00022452"/>
    </source>
</evidence>